<gene>
    <name evidence="2" type="ORF">HF577_12325</name>
</gene>
<evidence type="ECO:0008006" key="4">
    <source>
        <dbReference type="Google" id="ProtNLM"/>
    </source>
</evidence>
<organism evidence="2 3">
    <name type="scientific">Pseudonocardia xinjiangensis</name>
    <dbReference type="NCBI Taxonomy" id="75289"/>
    <lineage>
        <taxon>Bacteria</taxon>
        <taxon>Bacillati</taxon>
        <taxon>Actinomycetota</taxon>
        <taxon>Actinomycetes</taxon>
        <taxon>Pseudonocardiales</taxon>
        <taxon>Pseudonocardiaceae</taxon>
        <taxon>Pseudonocardia</taxon>
    </lineage>
</organism>
<feature type="signal peptide" evidence="1">
    <location>
        <begin position="1"/>
        <end position="28"/>
    </location>
</feature>
<accession>A0ABX1RBV6</accession>
<dbReference type="RefSeq" id="WP_169395938.1">
    <property type="nucleotide sequence ID" value="NZ_BAAAJH010000003.1"/>
</dbReference>
<reference evidence="2 3" key="1">
    <citation type="submission" date="2020-04" db="EMBL/GenBank/DDBJ databases">
        <authorList>
            <person name="Klaysubun C."/>
            <person name="Duangmal K."/>
            <person name="Lipun K."/>
        </authorList>
    </citation>
    <scope>NUCLEOTIDE SEQUENCE [LARGE SCALE GENOMIC DNA]</scope>
    <source>
        <strain evidence="2 3">JCM 11839</strain>
    </source>
</reference>
<feature type="chain" id="PRO_5045342744" description="DUF5666 domain-containing protein" evidence="1">
    <location>
        <begin position="29"/>
        <end position="137"/>
    </location>
</feature>
<keyword evidence="3" id="KW-1185">Reference proteome</keyword>
<protein>
    <recommendedName>
        <fullName evidence="4">DUF5666 domain-containing protein</fullName>
    </recommendedName>
</protein>
<evidence type="ECO:0000313" key="3">
    <source>
        <dbReference type="Proteomes" id="UP001296706"/>
    </source>
</evidence>
<dbReference type="Proteomes" id="UP001296706">
    <property type="component" value="Unassembled WGS sequence"/>
</dbReference>
<evidence type="ECO:0000256" key="1">
    <source>
        <dbReference type="SAM" id="SignalP"/>
    </source>
</evidence>
<name>A0ABX1RBV6_9PSEU</name>
<dbReference type="EMBL" id="JAAXKY010000031">
    <property type="protein sequence ID" value="NMH77865.1"/>
    <property type="molecule type" value="Genomic_DNA"/>
</dbReference>
<sequence length="137" mass="13287">MLRKTVLSLATFGAVGAALLTGIGVAQAAPAPAGASAILDSGTNFSEPDGSQGISGMPGECIAVHLGTTGSIQFVTGTMTLFTGANCDTGKSLVVDHDVADLNALGFGKTVSILIGGDDAATQGTPIPATPAPTTAS</sequence>
<comment type="caution">
    <text evidence="2">The sequence shown here is derived from an EMBL/GenBank/DDBJ whole genome shotgun (WGS) entry which is preliminary data.</text>
</comment>
<keyword evidence="1" id="KW-0732">Signal</keyword>
<evidence type="ECO:0000313" key="2">
    <source>
        <dbReference type="EMBL" id="NMH77865.1"/>
    </source>
</evidence>
<proteinExistence type="predicted"/>